<dbReference type="GO" id="GO:0000155">
    <property type="term" value="F:phosphorelay sensor kinase activity"/>
    <property type="evidence" value="ECO:0007669"/>
    <property type="project" value="InterPro"/>
</dbReference>
<proteinExistence type="predicted"/>
<dbReference type="Pfam" id="PF02518">
    <property type="entry name" value="HATPase_c"/>
    <property type="match status" value="1"/>
</dbReference>
<dbReference type="Proteomes" id="UP000612585">
    <property type="component" value="Unassembled WGS sequence"/>
</dbReference>
<comment type="caution">
    <text evidence="11">The sequence shown here is derived from an EMBL/GenBank/DDBJ whole genome shotgun (WGS) entry which is preliminary data.</text>
</comment>
<gene>
    <name evidence="11" type="ORF">Vau01_065770</name>
</gene>
<name>A0A8J3ZCD9_9ACTN</name>
<dbReference type="Pfam" id="PF13796">
    <property type="entry name" value="Sensor"/>
    <property type="match status" value="1"/>
</dbReference>
<dbReference type="AlphaFoldDB" id="A0A8J3ZCD9"/>
<feature type="transmembrane region" description="Helical" evidence="9">
    <location>
        <begin position="96"/>
        <end position="121"/>
    </location>
</feature>
<dbReference type="SUPFAM" id="SSF55874">
    <property type="entry name" value="ATPase domain of HSP90 chaperone/DNA topoisomerase II/histidine kinase"/>
    <property type="match status" value="1"/>
</dbReference>
<dbReference type="InterPro" id="IPR025828">
    <property type="entry name" value="Put_sensor_dom"/>
</dbReference>
<feature type="domain" description="Histidine kinase/HSP90-like ATPase" evidence="10">
    <location>
        <begin position="305"/>
        <end position="395"/>
    </location>
</feature>
<keyword evidence="12" id="KW-1185">Reference proteome</keyword>
<reference evidence="11" key="1">
    <citation type="submission" date="2021-01" db="EMBL/GenBank/DDBJ databases">
        <title>Whole genome shotgun sequence of Virgisporangium aurantiacum NBRC 16421.</title>
        <authorList>
            <person name="Komaki H."/>
            <person name="Tamura T."/>
        </authorList>
    </citation>
    <scope>NUCLEOTIDE SEQUENCE</scope>
    <source>
        <strain evidence="11">NBRC 16421</strain>
    </source>
</reference>
<sequence>MTRIWREVRHVLLSVAMGVAAVGLLLGTAVGLVWPRVFGWVVGRTRWLATVQRGRCAPPVTSLYAPLPDDPPERLAALRSDPATRRDLGWLGTQAALAPVGLILLAGWPSAVMGVLTPLLRRIVPADMVFAYQGIPVTDMRLAWLMVPLGLATALIPFLFARWYIVAEGWIAGQLLAPTEAAVLAARVERLAETRAAVVDASAAELRRIERDLHDGAQARLVALAMNLGMAEDMFETNPETARAMLAEARSDARSAMGELRDLVRGIHPPILADRGLPGALSALAMVSSVPIDLDLRLDRRLPAPMEAAAYFALAELVANAIKHSGASSIAMAVEFSGSRLVMRVRDDGCGGADPRGGTGLTGIRRRLAAFDGTVRVDSPAGGPTLVEMELPCGW</sequence>
<accession>A0A8J3ZCD9</accession>
<evidence type="ECO:0000256" key="8">
    <source>
        <dbReference type="ARBA" id="ARBA00023012"/>
    </source>
</evidence>
<dbReference type="InterPro" id="IPR036890">
    <property type="entry name" value="HATPase_C_sf"/>
</dbReference>
<dbReference type="RefSeq" id="WP_204000698.1">
    <property type="nucleotide sequence ID" value="NZ_BOPG01000044.1"/>
</dbReference>
<dbReference type="InterPro" id="IPR011712">
    <property type="entry name" value="Sig_transdc_His_kin_sub3_dim/P"/>
</dbReference>
<evidence type="ECO:0000256" key="1">
    <source>
        <dbReference type="ARBA" id="ARBA00000085"/>
    </source>
</evidence>
<keyword evidence="4" id="KW-0808">Transferase</keyword>
<feature type="transmembrane region" description="Helical" evidence="9">
    <location>
        <begin position="142"/>
        <end position="165"/>
    </location>
</feature>
<protein>
    <recommendedName>
        <fullName evidence="2">histidine kinase</fullName>
        <ecNumber evidence="2">2.7.13.3</ecNumber>
    </recommendedName>
</protein>
<dbReference type="PANTHER" id="PTHR24421:SF10">
    <property type="entry name" value="NITRATE_NITRITE SENSOR PROTEIN NARQ"/>
    <property type="match status" value="1"/>
</dbReference>
<dbReference type="GO" id="GO:0005524">
    <property type="term" value="F:ATP binding"/>
    <property type="evidence" value="ECO:0007669"/>
    <property type="project" value="UniProtKB-KW"/>
</dbReference>
<evidence type="ECO:0000256" key="5">
    <source>
        <dbReference type="ARBA" id="ARBA00022741"/>
    </source>
</evidence>
<keyword evidence="7" id="KW-0067">ATP-binding</keyword>
<evidence type="ECO:0000256" key="3">
    <source>
        <dbReference type="ARBA" id="ARBA00022553"/>
    </source>
</evidence>
<keyword evidence="9" id="KW-0472">Membrane</keyword>
<dbReference type="GO" id="GO:0046983">
    <property type="term" value="F:protein dimerization activity"/>
    <property type="evidence" value="ECO:0007669"/>
    <property type="project" value="InterPro"/>
</dbReference>
<dbReference type="EC" id="2.7.13.3" evidence="2"/>
<evidence type="ECO:0000256" key="2">
    <source>
        <dbReference type="ARBA" id="ARBA00012438"/>
    </source>
</evidence>
<organism evidence="11 12">
    <name type="scientific">Virgisporangium aurantiacum</name>
    <dbReference type="NCBI Taxonomy" id="175570"/>
    <lineage>
        <taxon>Bacteria</taxon>
        <taxon>Bacillati</taxon>
        <taxon>Actinomycetota</taxon>
        <taxon>Actinomycetes</taxon>
        <taxon>Micromonosporales</taxon>
        <taxon>Micromonosporaceae</taxon>
        <taxon>Virgisporangium</taxon>
    </lineage>
</organism>
<dbReference type="InterPro" id="IPR003594">
    <property type="entry name" value="HATPase_dom"/>
</dbReference>
<evidence type="ECO:0000259" key="10">
    <source>
        <dbReference type="SMART" id="SM00387"/>
    </source>
</evidence>
<evidence type="ECO:0000256" key="7">
    <source>
        <dbReference type="ARBA" id="ARBA00022840"/>
    </source>
</evidence>
<dbReference type="Pfam" id="PF07730">
    <property type="entry name" value="HisKA_3"/>
    <property type="match status" value="1"/>
</dbReference>
<keyword evidence="3" id="KW-0597">Phosphoprotein</keyword>
<evidence type="ECO:0000313" key="11">
    <source>
        <dbReference type="EMBL" id="GIJ59061.1"/>
    </source>
</evidence>
<dbReference type="GO" id="GO:0016020">
    <property type="term" value="C:membrane"/>
    <property type="evidence" value="ECO:0007669"/>
    <property type="project" value="InterPro"/>
</dbReference>
<feature type="transmembrane region" description="Helical" evidence="9">
    <location>
        <begin position="12"/>
        <end position="34"/>
    </location>
</feature>
<keyword evidence="6 11" id="KW-0418">Kinase</keyword>
<evidence type="ECO:0000256" key="6">
    <source>
        <dbReference type="ARBA" id="ARBA00022777"/>
    </source>
</evidence>
<keyword evidence="9" id="KW-0812">Transmembrane</keyword>
<evidence type="ECO:0000256" key="9">
    <source>
        <dbReference type="SAM" id="Phobius"/>
    </source>
</evidence>
<dbReference type="Gene3D" id="1.20.5.1930">
    <property type="match status" value="1"/>
</dbReference>
<keyword evidence="8" id="KW-0902">Two-component regulatory system</keyword>
<dbReference type="EMBL" id="BOPG01000044">
    <property type="protein sequence ID" value="GIJ59061.1"/>
    <property type="molecule type" value="Genomic_DNA"/>
</dbReference>
<keyword evidence="9" id="KW-1133">Transmembrane helix</keyword>
<comment type="catalytic activity">
    <reaction evidence="1">
        <text>ATP + protein L-histidine = ADP + protein N-phospho-L-histidine.</text>
        <dbReference type="EC" id="2.7.13.3"/>
    </reaction>
</comment>
<dbReference type="Gene3D" id="3.30.565.10">
    <property type="entry name" value="Histidine kinase-like ATPase, C-terminal domain"/>
    <property type="match status" value="1"/>
</dbReference>
<keyword evidence="5" id="KW-0547">Nucleotide-binding</keyword>
<evidence type="ECO:0000256" key="4">
    <source>
        <dbReference type="ARBA" id="ARBA00022679"/>
    </source>
</evidence>
<dbReference type="CDD" id="cd16917">
    <property type="entry name" value="HATPase_UhpB-NarQ-NarX-like"/>
    <property type="match status" value="1"/>
</dbReference>
<dbReference type="SMART" id="SM00387">
    <property type="entry name" value="HATPase_c"/>
    <property type="match status" value="1"/>
</dbReference>
<dbReference type="InterPro" id="IPR050482">
    <property type="entry name" value="Sensor_HK_TwoCompSys"/>
</dbReference>
<dbReference type="PANTHER" id="PTHR24421">
    <property type="entry name" value="NITRATE/NITRITE SENSOR PROTEIN NARX-RELATED"/>
    <property type="match status" value="1"/>
</dbReference>
<evidence type="ECO:0000313" key="12">
    <source>
        <dbReference type="Proteomes" id="UP000612585"/>
    </source>
</evidence>